<reference evidence="2 4" key="1">
    <citation type="journal article" date="2019" name="Sci. Rep.">
        <title>Orb-weaving spider Araneus ventricosus genome elucidates the spidroin gene catalogue.</title>
        <authorList>
            <person name="Kono N."/>
            <person name="Nakamura H."/>
            <person name="Ohtoshi R."/>
            <person name="Moran D.A.P."/>
            <person name="Shinohara A."/>
            <person name="Yoshida Y."/>
            <person name="Fujiwara M."/>
            <person name="Mori M."/>
            <person name="Tomita M."/>
            <person name="Arakawa K."/>
        </authorList>
    </citation>
    <scope>NUCLEOTIDE SEQUENCE [LARGE SCALE GENOMIC DNA]</scope>
</reference>
<dbReference type="Proteomes" id="UP000499080">
    <property type="component" value="Unassembled WGS sequence"/>
</dbReference>
<organism evidence="2 4">
    <name type="scientific">Araneus ventricosus</name>
    <name type="common">Orbweaver spider</name>
    <name type="synonym">Epeira ventricosa</name>
    <dbReference type="NCBI Taxonomy" id="182803"/>
    <lineage>
        <taxon>Eukaryota</taxon>
        <taxon>Metazoa</taxon>
        <taxon>Ecdysozoa</taxon>
        <taxon>Arthropoda</taxon>
        <taxon>Chelicerata</taxon>
        <taxon>Arachnida</taxon>
        <taxon>Araneae</taxon>
        <taxon>Araneomorphae</taxon>
        <taxon>Entelegynae</taxon>
        <taxon>Araneoidea</taxon>
        <taxon>Araneidae</taxon>
        <taxon>Araneus</taxon>
    </lineage>
</organism>
<name>A0A4Y2WMK2_ARAVE</name>
<keyword evidence="1" id="KW-1133">Transmembrane helix</keyword>
<keyword evidence="1" id="KW-0472">Membrane</keyword>
<gene>
    <name evidence="2" type="ORF">AVEN_197672_1</name>
    <name evidence="3" type="ORF">AVEN_209441_1</name>
</gene>
<proteinExistence type="predicted"/>
<evidence type="ECO:0000256" key="1">
    <source>
        <dbReference type="SAM" id="Phobius"/>
    </source>
</evidence>
<evidence type="ECO:0000313" key="3">
    <source>
        <dbReference type="EMBL" id="GBO37203.1"/>
    </source>
</evidence>
<keyword evidence="1" id="KW-0812">Transmembrane</keyword>
<accession>A0A4Y2WMK2</accession>
<comment type="caution">
    <text evidence="2">The sequence shown here is derived from an EMBL/GenBank/DDBJ whole genome shotgun (WGS) entry which is preliminary data.</text>
</comment>
<keyword evidence="4" id="KW-1185">Reference proteome</keyword>
<protein>
    <submittedName>
        <fullName evidence="2">Uncharacterized protein</fullName>
    </submittedName>
</protein>
<dbReference type="EMBL" id="BGPR01061547">
    <property type="protein sequence ID" value="GBO37197.1"/>
    <property type="molecule type" value="Genomic_DNA"/>
</dbReference>
<evidence type="ECO:0000313" key="4">
    <source>
        <dbReference type="Proteomes" id="UP000499080"/>
    </source>
</evidence>
<dbReference type="AlphaFoldDB" id="A0A4Y2WMK2"/>
<dbReference type="EMBL" id="BGPR01061551">
    <property type="protein sequence ID" value="GBO37203.1"/>
    <property type="molecule type" value="Genomic_DNA"/>
</dbReference>
<evidence type="ECO:0000313" key="2">
    <source>
        <dbReference type="EMBL" id="GBO37197.1"/>
    </source>
</evidence>
<feature type="transmembrane region" description="Helical" evidence="1">
    <location>
        <begin position="171"/>
        <end position="189"/>
    </location>
</feature>
<sequence length="196" mass="22908">MHVHQHIDARASTPHGLWNILKDSGLFANRSCSDGDLCYKIRDRIYWSFAHNSLRGIPEKISRGDNQVIRRGAMRWDNHAQSIYLQTTGGLHRFCEKSMCRQVMVHKSKHLMIWYVPHWKSFQIRSCSRASISLNYAIHEVNIGQLGVRKAIHVGRTQSIQGWWLFQKQPVFGYTVLFTLWFNMAVIIAQNNRFLN</sequence>